<evidence type="ECO:0000256" key="4">
    <source>
        <dbReference type="SAM" id="Phobius"/>
    </source>
</evidence>
<evidence type="ECO:0000256" key="1">
    <source>
        <dbReference type="ARBA" id="ARBA00022441"/>
    </source>
</evidence>
<keyword evidence="4" id="KW-0812">Transmembrane</keyword>
<evidence type="ECO:0000256" key="2">
    <source>
        <dbReference type="ARBA" id="ARBA00022737"/>
    </source>
</evidence>
<comment type="caution">
    <text evidence="5">The sequence shown here is derived from an EMBL/GenBank/DDBJ whole genome shotgun (WGS) entry which is preliminary data.</text>
</comment>
<sequence length="561" mass="63321">MAINLSKYSLFLSFYNSITGIKYAVHALNVNPIKVYSLTGILVRNKIYYHGGLQKTETDDFITKTLPSSDIMNLSEDDIDSIFLSFPYHNAFHVTNNQLNFFGGRHSQQADDDEQIFGKYNAQNNKWDFFQSSTEFPFNLQDYSCAMTDNGLFVIFGGKFPVSGTTTYSNDIFITNINSKNWGSYWIKPIFTYGPGSRTFHSATILPNGKMVVLGGQTNDSIFVPMSEIWVYDININEWQDIVAEGDIPNPRIAHSAILTLDNKIIIYGGMSDVKMSQPLAVLDTSLWFWSHPKIISSFERYHYTTNRVGKQLTITFENDSNMAPFDDITILNMTIWAIDSTFESNTLSFDDKMLSSNGQITLGKRDTVETNNVINKESVNDPNEIMYIVIFAGIAIILAGSITFILYIWFGKRRKRRQKRDIKTKSTAADHISMILGFFGKSLETNKAPELELDSIIEPLQFNYQESLGNSGTGTPLSPISPNHIDHSQINHLMSKSIPPITLPKPAIETSRTPSPQSHHVSPSQSTSSTSQFIKSDNPSPIIRPHQVYRINSRILRSPR</sequence>
<keyword evidence="6" id="KW-1185">Reference proteome</keyword>
<evidence type="ECO:0000313" key="6">
    <source>
        <dbReference type="Proteomes" id="UP000789759"/>
    </source>
</evidence>
<dbReference type="SUPFAM" id="SSF117281">
    <property type="entry name" value="Kelch motif"/>
    <property type="match status" value="1"/>
</dbReference>
<keyword evidence="1" id="KW-0880">Kelch repeat</keyword>
<dbReference type="InterPro" id="IPR015915">
    <property type="entry name" value="Kelch-typ_b-propeller"/>
</dbReference>
<dbReference type="OrthoDB" id="432528at2759"/>
<protein>
    <submittedName>
        <fullName evidence="5">8217_t:CDS:1</fullName>
    </submittedName>
</protein>
<dbReference type="Proteomes" id="UP000789759">
    <property type="component" value="Unassembled WGS sequence"/>
</dbReference>
<feature type="compositionally biased region" description="Low complexity" evidence="3">
    <location>
        <begin position="514"/>
        <end position="533"/>
    </location>
</feature>
<organism evidence="5 6">
    <name type="scientific">Cetraspora pellucida</name>
    <dbReference type="NCBI Taxonomy" id="1433469"/>
    <lineage>
        <taxon>Eukaryota</taxon>
        <taxon>Fungi</taxon>
        <taxon>Fungi incertae sedis</taxon>
        <taxon>Mucoromycota</taxon>
        <taxon>Glomeromycotina</taxon>
        <taxon>Glomeromycetes</taxon>
        <taxon>Diversisporales</taxon>
        <taxon>Gigasporaceae</taxon>
        <taxon>Cetraspora</taxon>
    </lineage>
</organism>
<dbReference type="Gene3D" id="2.120.10.80">
    <property type="entry name" value="Kelch-type beta propeller"/>
    <property type="match status" value="1"/>
</dbReference>
<accession>A0A9N9G637</accession>
<dbReference type="AlphaFoldDB" id="A0A9N9G637"/>
<keyword evidence="2" id="KW-0677">Repeat</keyword>
<dbReference type="PANTHER" id="PTHR46093:SF18">
    <property type="entry name" value="FIBRONECTIN TYPE-III DOMAIN-CONTAINING PROTEIN"/>
    <property type="match status" value="1"/>
</dbReference>
<dbReference type="EMBL" id="CAJVQA010003652">
    <property type="protein sequence ID" value="CAG8579985.1"/>
    <property type="molecule type" value="Genomic_DNA"/>
</dbReference>
<feature type="region of interest" description="Disordered" evidence="3">
    <location>
        <begin position="502"/>
        <end position="547"/>
    </location>
</feature>
<gene>
    <name evidence="5" type="ORF">CPELLU_LOCUS6042</name>
</gene>
<name>A0A9N9G637_9GLOM</name>
<evidence type="ECO:0000313" key="5">
    <source>
        <dbReference type="EMBL" id="CAG8579985.1"/>
    </source>
</evidence>
<reference evidence="5" key="1">
    <citation type="submission" date="2021-06" db="EMBL/GenBank/DDBJ databases">
        <authorList>
            <person name="Kallberg Y."/>
            <person name="Tangrot J."/>
            <person name="Rosling A."/>
        </authorList>
    </citation>
    <scope>NUCLEOTIDE SEQUENCE</scope>
    <source>
        <strain evidence="5">FL966</strain>
    </source>
</reference>
<keyword evidence="4" id="KW-1133">Transmembrane helix</keyword>
<dbReference type="PANTHER" id="PTHR46093">
    <property type="entry name" value="ACYL-COA-BINDING DOMAIN-CONTAINING PROTEIN 5"/>
    <property type="match status" value="1"/>
</dbReference>
<proteinExistence type="predicted"/>
<keyword evidence="4" id="KW-0472">Membrane</keyword>
<feature type="transmembrane region" description="Helical" evidence="4">
    <location>
        <begin position="386"/>
        <end position="411"/>
    </location>
</feature>
<evidence type="ECO:0000256" key="3">
    <source>
        <dbReference type="SAM" id="MobiDB-lite"/>
    </source>
</evidence>
<dbReference type="Pfam" id="PF24681">
    <property type="entry name" value="Kelch_KLHDC2_KLHL20_DRC7"/>
    <property type="match status" value="1"/>
</dbReference>